<comment type="caution">
    <text evidence="3">The sequence shown here is derived from an EMBL/GenBank/DDBJ whole genome shotgun (WGS) entry which is preliminary data.</text>
</comment>
<evidence type="ECO:0000256" key="2">
    <source>
        <dbReference type="SAM" id="Phobius"/>
    </source>
</evidence>
<gene>
    <name evidence="3" type="ORF">ACFO8M_11275</name>
</gene>
<dbReference type="RefSeq" id="WP_387974772.1">
    <property type="nucleotide sequence ID" value="NZ_JBHRWO010000010.1"/>
</dbReference>
<sequence>MSPQRPSDAEAEAQVSRTLRQASSGYGDLPEHVGDRLDRVLDSLPPADTLHTGPRESAFESWAERWAERLRPKRVRYAIVSAAAAVLVTVGGVATAVQFVSGPGNEDSGASADLQAESDTERSDDAGAPGAADEEETPMSGAETEDEAAAGGITGVETFASGSDYSEGTDLLTALRELDADSAAGEVPAELTELAAGGEFWKNCEEAIAHEYASLLVAVDFAHYDSQPAIVALMVGESGDIAVALTPACADGVIEPLAKQP</sequence>
<keyword evidence="4" id="KW-1185">Reference proteome</keyword>
<evidence type="ECO:0000313" key="3">
    <source>
        <dbReference type="EMBL" id="MFC3493065.1"/>
    </source>
</evidence>
<evidence type="ECO:0000313" key="4">
    <source>
        <dbReference type="Proteomes" id="UP001595712"/>
    </source>
</evidence>
<feature type="compositionally biased region" description="Basic and acidic residues" evidence="1">
    <location>
        <begin position="29"/>
        <end position="41"/>
    </location>
</feature>
<feature type="transmembrane region" description="Helical" evidence="2">
    <location>
        <begin position="75"/>
        <end position="97"/>
    </location>
</feature>
<keyword evidence="2" id="KW-0812">Transmembrane</keyword>
<dbReference type="EMBL" id="JBHRWO010000010">
    <property type="protein sequence ID" value="MFC3493065.1"/>
    <property type="molecule type" value="Genomic_DNA"/>
</dbReference>
<reference evidence="4" key="1">
    <citation type="journal article" date="2019" name="Int. J. Syst. Evol. Microbiol.">
        <title>The Global Catalogue of Microorganisms (GCM) 10K type strain sequencing project: providing services to taxonomists for standard genome sequencing and annotation.</title>
        <authorList>
            <consortium name="The Broad Institute Genomics Platform"/>
            <consortium name="The Broad Institute Genome Sequencing Center for Infectious Disease"/>
            <person name="Wu L."/>
            <person name="Ma J."/>
        </authorList>
    </citation>
    <scope>NUCLEOTIDE SEQUENCE [LARGE SCALE GENOMIC DNA]</scope>
    <source>
        <strain evidence="4">CGMCC 4.7396</strain>
    </source>
</reference>
<name>A0ABV7Q0V4_9ACTN</name>
<organism evidence="3 4">
    <name type="scientific">Glycomyces rhizosphaerae</name>
    <dbReference type="NCBI Taxonomy" id="2054422"/>
    <lineage>
        <taxon>Bacteria</taxon>
        <taxon>Bacillati</taxon>
        <taxon>Actinomycetota</taxon>
        <taxon>Actinomycetes</taxon>
        <taxon>Glycomycetales</taxon>
        <taxon>Glycomycetaceae</taxon>
        <taxon>Glycomyces</taxon>
    </lineage>
</organism>
<feature type="region of interest" description="Disordered" evidence="1">
    <location>
        <begin position="101"/>
        <end position="147"/>
    </location>
</feature>
<feature type="region of interest" description="Disordered" evidence="1">
    <location>
        <begin position="1"/>
        <end position="57"/>
    </location>
</feature>
<protein>
    <submittedName>
        <fullName evidence="3">Uncharacterized protein</fullName>
    </submittedName>
</protein>
<proteinExistence type="predicted"/>
<accession>A0ABV7Q0V4</accession>
<feature type="compositionally biased region" description="Acidic residues" evidence="1">
    <location>
        <begin position="132"/>
        <end position="147"/>
    </location>
</feature>
<dbReference type="Proteomes" id="UP001595712">
    <property type="component" value="Unassembled WGS sequence"/>
</dbReference>
<keyword evidence="2" id="KW-0472">Membrane</keyword>
<evidence type="ECO:0000256" key="1">
    <source>
        <dbReference type="SAM" id="MobiDB-lite"/>
    </source>
</evidence>
<keyword evidence="2" id="KW-1133">Transmembrane helix</keyword>
<feature type="compositionally biased region" description="Polar residues" evidence="1">
    <location>
        <begin position="15"/>
        <end position="24"/>
    </location>
</feature>